<evidence type="ECO:0000313" key="2">
    <source>
        <dbReference type="EMBL" id="MBB6715537.1"/>
    </source>
</evidence>
<proteinExistence type="predicted"/>
<dbReference type="SUPFAM" id="SSF52540">
    <property type="entry name" value="P-loop containing nucleoside triphosphate hydrolases"/>
    <property type="match status" value="1"/>
</dbReference>
<feature type="domain" description="AAA+ ATPase" evidence="1">
    <location>
        <begin position="69"/>
        <end position="200"/>
    </location>
</feature>
<reference evidence="2 3" key="1">
    <citation type="submission" date="2020-08" db="EMBL/GenBank/DDBJ databases">
        <title>Clostridia isolated from Swiss meat.</title>
        <authorList>
            <person name="Wambui J."/>
            <person name="Stevens M.J.A."/>
            <person name="Stephan R."/>
        </authorList>
    </citation>
    <scope>NUCLEOTIDE SEQUENCE [LARGE SCALE GENOMIC DNA]</scope>
    <source>
        <strain evidence="2 3">CM001</strain>
    </source>
</reference>
<organism evidence="2 3">
    <name type="scientific">Clostridium gasigenes</name>
    <dbReference type="NCBI Taxonomy" id="94869"/>
    <lineage>
        <taxon>Bacteria</taxon>
        <taxon>Bacillati</taxon>
        <taxon>Bacillota</taxon>
        <taxon>Clostridia</taxon>
        <taxon>Eubacteriales</taxon>
        <taxon>Clostridiaceae</taxon>
        <taxon>Clostridium</taxon>
    </lineage>
</organism>
<dbReference type="InterPro" id="IPR027417">
    <property type="entry name" value="P-loop_NTPase"/>
</dbReference>
<accession>A0A7X0SFU2</accession>
<name>A0A7X0SFU2_9CLOT</name>
<dbReference type="PRINTS" id="PR00051">
    <property type="entry name" value="DNAA"/>
</dbReference>
<evidence type="ECO:0000313" key="3">
    <source>
        <dbReference type="Proteomes" id="UP000585258"/>
    </source>
</evidence>
<dbReference type="InterPro" id="IPR002611">
    <property type="entry name" value="IstB_ATP-bd"/>
</dbReference>
<dbReference type="Proteomes" id="UP000585258">
    <property type="component" value="Unassembled WGS sequence"/>
</dbReference>
<dbReference type="EMBL" id="JACKWY010000007">
    <property type="protein sequence ID" value="MBB6715537.1"/>
    <property type="molecule type" value="Genomic_DNA"/>
</dbReference>
<evidence type="ECO:0000259" key="1">
    <source>
        <dbReference type="SMART" id="SM00382"/>
    </source>
</evidence>
<dbReference type="PANTHER" id="PTHR30050:SF10">
    <property type="entry name" value="PHAGE-LIKE ELEMENT PBSX PROTEIN XKDC"/>
    <property type="match status" value="1"/>
</dbReference>
<dbReference type="GO" id="GO:0006260">
    <property type="term" value="P:DNA replication"/>
    <property type="evidence" value="ECO:0007669"/>
    <property type="project" value="TreeGrafter"/>
</dbReference>
<keyword evidence="2" id="KW-0067">ATP-binding</keyword>
<dbReference type="SMART" id="SM00382">
    <property type="entry name" value="AAA"/>
    <property type="match status" value="1"/>
</dbReference>
<dbReference type="AlphaFoldDB" id="A0A7X0SFU2"/>
<dbReference type="Gene3D" id="3.40.50.300">
    <property type="entry name" value="P-loop containing nucleotide triphosphate hydrolases"/>
    <property type="match status" value="1"/>
</dbReference>
<comment type="caution">
    <text evidence="2">The sequence shown here is derived from an EMBL/GenBank/DDBJ whole genome shotgun (WGS) entry which is preliminary data.</text>
</comment>
<dbReference type="Pfam" id="PF01695">
    <property type="entry name" value="IstB_IS21"/>
    <property type="match status" value="1"/>
</dbReference>
<sequence>MDKRNCAYRCECYEKEMLNNNNGWKKAGLTLETSKLNFKSFEKWSDGAKLMKEVAIRYFKKFDSIKEERTNSLILSGNSGCGKTHLIVAIANNLIRRKTNVVYMPYREIIMELKQNVMNGEVYNENMAKYKKAEVLLIDDLFKGQITPSDVNIMFEIINYRYMSNLPILISTEKTIDAIIEIDEALGSRIYEMVGDYKAEVLGSESNYRLKGREEKKY</sequence>
<dbReference type="PANTHER" id="PTHR30050">
    <property type="entry name" value="CHROMOSOMAL REPLICATION INITIATOR PROTEIN DNAA"/>
    <property type="match status" value="1"/>
</dbReference>
<protein>
    <submittedName>
        <fullName evidence="2">ATP-binding protein</fullName>
    </submittedName>
</protein>
<dbReference type="GO" id="GO:0005524">
    <property type="term" value="F:ATP binding"/>
    <property type="evidence" value="ECO:0007669"/>
    <property type="project" value="UniProtKB-KW"/>
</dbReference>
<gene>
    <name evidence="2" type="ORF">H7E68_12555</name>
</gene>
<dbReference type="InterPro" id="IPR003593">
    <property type="entry name" value="AAA+_ATPase"/>
</dbReference>
<dbReference type="InterPro" id="IPR020591">
    <property type="entry name" value="Chromosome_initiator_DnaA-like"/>
</dbReference>
<keyword evidence="2" id="KW-0547">Nucleotide-binding</keyword>
<dbReference type="CDD" id="cd00009">
    <property type="entry name" value="AAA"/>
    <property type="match status" value="1"/>
</dbReference>